<dbReference type="AlphaFoldDB" id="F4LRM6"/>
<dbReference type="eggNOG" id="COG0463">
    <property type="taxonomic scope" value="Bacteria"/>
</dbReference>
<accession>F4LRM6</accession>
<keyword evidence="3" id="KW-1185">Reference proteome</keyword>
<sequence length="262" mass="29305">MNVAVVPAKNEQGRIGKVLTLLQQTSVEKIVVVVNGSKDDTMQEIKALNMENVEILYFASELGIDVPRAIGAYQAYTGGATCVVFVDGDLVGNIRIQINELIYAVTTNMTDLAMTDCYPELDYSSKLAEQTLFFRTLLNLNLGFYDKIGVATPSHGPHAVSRKLLELIDFRDFAVPPVVLAFAVRQKLSVDVPTKLPQKQLGSKIRNYSHAKKIADTIIGDTIEAINYFSDKPRTRCYLNKEYQGYNPFRRFDILEKFLAVN</sequence>
<dbReference type="RefSeq" id="WP_013777213.1">
    <property type="nucleotide sequence ID" value="NC_015519.1"/>
</dbReference>
<dbReference type="Pfam" id="PF00535">
    <property type="entry name" value="Glycos_transf_2"/>
    <property type="match status" value="1"/>
</dbReference>
<dbReference type="EMBL" id="HF563609">
    <property type="protein sequence ID" value="CCP24765.1"/>
    <property type="molecule type" value="Genomic_DNA"/>
</dbReference>
<dbReference type="KEGG" id="tep:TepRe1_0077"/>
<reference evidence="3" key="1">
    <citation type="journal article" date="2013" name="Genome Announc.">
        <title>First genome sequence of a syntrophic acetate-oxidizing bacterium, Tepidanaerobacter acetatoxydans strain Re1.</title>
        <authorList>
            <person name="Manzoor S."/>
            <person name="Bongcam-Rudloff E."/>
            <person name="Schnurer A."/>
            <person name="Muller B."/>
        </authorList>
    </citation>
    <scope>NUCLEOTIDE SEQUENCE [LARGE SCALE GENOMIC DNA]</scope>
    <source>
        <strain evidence="3">Re1</strain>
    </source>
</reference>
<organism evidence="2 3">
    <name type="scientific">Tepidanaerobacter acetatoxydans (strain DSM 21804 / JCM 16047 / Re1)</name>
    <dbReference type="NCBI Taxonomy" id="1209989"/>
    <lineage>
        <taxon>Bacteria</taxon>
        <taxon>Bacillati</taxon>
        <taxon>Bacillota</taxon>
        <taxon>Clostridia</taxon>
        <taxon>Thermosediminibacterales</taxon>
        <taxon>Tepidanaerobacteraceae</taxon>
        <taxon>Tepidanaerobacter</taxon>
    </lineage>
</organism>
<gene>
    <name evidence="2" type="ordered locus">TEPIRE1_0080</name>
</gene>
<keyword evidence="2" id="KW-0808">Transferase</keyword>
<name>F4LRM6_TEPAE</name>
<dbReference type="GO" id="GO:0016740">
    <property type="term" value="F:transferase activity"/>
    <property type="evidence" value="ECO:0007669"/>
    <property type="project" value="UniProtKB-KW"/>
</dbReference>
<evidence type="ECO:0000259" key="1">
    <source>
        <dbReference type="Pfam" id="PF00535"/>
    </source>
</evidence>
<dbReference type="STRING" id="1209989.TepRe1_0077"/>
<dbReference type="PATRIC" id="fig|1209989.3.peg.94"/>
<dbReference type="HOGENOM" id="CLU_986004_0_0_9"/>
<protein>
    <submittedName>
        <fullName evidence="2">Glycosyl transferase family 2</fullName>
    </submittedName>
</protein>
<proteinExistence type="predicted"/>
<feature type="domain" description="Glycosyltransferase 2-like" evidence="1">
    <location>
        <begin position="5"/>
        <end position="165"/>
    </location>
</feature>
<dbReference type="InterPro" id="IPR029044">
    <property type="entry name" value="Nucleotide-diphossugar_trans"/>
</dbReference>
<dbReference type="Proteomes" id="UP000010802">
    <property type="component" value="Chromosome"/>
</dbReference>
<evidence type="ECO:0000313" key="2">
    <source>
        <dbReference type="EMBL" id="CCP24765.1"/>
    </source>
</evidence>
<dbReference type="Gene3D" id="3.90.550.10">
    <property type="entry name" value="Spore Coat Polysaccharide Biosynthesis Protein SpsA, Chain A"/>
    <property type="match status" value="1"/>
</dbReference>
<evidence type="ECO:0000313" key="3">
    <source>
        <dbReference type="Proteomes" id="UP000010802"/>
    </source>
</evidence>
<accession>L0RVD3</accession>
<dbReference type="SUPFAM" id="SSF53448">
    <property type="entry name" value="Nucleotide-diphospho-sugar transferases"/>
    <property type="match status" value="1"/>
</dbReference>
<dbReference type="OrthoDB" id="2902148at2"/>
<dbReference type="KEGG" id="tae:TepiRe1_0080"/>
<dbReference type="InterPro" id="IPR001173">
    <property type="entry name" value="Glyco_trans_2-like"/>
</dbReference>